<dbReference type="KEGG" id="mpa:MAP_0143"/>
<feature type="chain" id="PRO_5038497108" description="Acid stress chaperone HdeA" evidence="2">
    <location>
        <begin position="35"/>
        <end position="105"/>
    </location>
</feature>
<evidence type="ECO:0000313" key="4">
    <source>
        <dbReference type="Proteomes" id="UP000000580"/>
    </source>
</evidence>
<dbReference type="eggNOG" id="ENOG502ZT1D">
    <property type="taxonomic scope" value="Bacteria"/>
</dbReference>
<keyword evidence="2" id="KW-0732">Signal</keyword>
<evidence type="ECO:0000256" key="1">
    <source>
        <dbReference type="SAM" id="MobiDB-lite"/>
    </source>
</evidence>
<feature type="region of interest" description="Disordered" evidence="1">
    <location>
        <begin position="43"/>
        <end position="75"/>
    </location>
</feature>
<organism evidence="3 4">
    <name type="scientific">Mycolicibacterium paratuberculosis (strain ATCC BAA-968 / K-10)</name>
    <name type="common">Mycobacterium paratuberculosis</name>
    <dbReference type="NCBI Taxonomy" id="262316"/>
    <lineage>
        <taxon>Bacteria</taxon>
        <taxon>Bacillati</taxon>
        <taxon>Actinomycetota</taxon>
        <taxon>Actinomycetes</taxon>
        <taxon>Mycobacteriales</taxon>
        <taxon>Mycobacteriaceae</taxon>
        <taxon>Mycobacterium</taxon>
        <taxon>Mycobacterium avium complex (MAC)</taxon>
    </lineage>
</organism>
<feature type="compositionally biased region" description="Basic and acidic residues" evidence="1">
    <location>
        <begin position="44"/>
        <end position="70"/>
    </location>
</feature>
<dbReference type="HOGENOM" id="CLU_176974_0_0_11"/>
<feature type="signal peptide" evidence="2">
    <location>
        <begin position="1"/>
        <end position="34"/>
    </location>
</feature>
<evidence type="ECO:0000313" key="3">
    <source>
        <dbReference type="EMBL" id="AAS02460.1"/>
    </source>
</evidence>
<dbReference type="Proteomes" id="UP000000580">
    <property type="component" value="Chromosome"/>
</dbReference>
<accession>Q745D4</accession>
<gene>
    <name evidence="3" type="ordered locus">MAP_0143</name>
</gene>
<sequence>MYRYHYSSRGRQMMKYIAAAAIALSVLLSSACSASQVINTGGDTKCKDFTTQDEKKQNDEVSKMLKDKSGTDPSNVEISATRLSAMTYCQTVGKPDTKISEAPHG</sequence>
<dbReference type="AlphaFoldDB" id="Q745D4"/>
<protein>
    <recommendedName>
        <fullName evidence="5">Acid stress chaperone HdeA</fullName>
    </recommendedName>
</protein>
<dbReference type="PROSITE" id="PS51257">
    <property type="entry name" value="PROKAR_LIPOPROTEIN"/>
    <property type="match status" value="1"/>
</dbReference>
<dbReference type="EMBL" id="AE016958">
    <property type="protein sequence ID" value="AAS02460.1"/>
    <property type="molecule type" value="Genomic_DNA"/>
</dbReference>
<proteinExistence type="predicted"/>
<evidence type="ECO:0008006" key="5">
    <source>
        <dbReference type="Google" id="ProtNLM"/>
    </source>
</evidence>
<evidence type="ECO:0000256" key="2">
    <source>
        <dbReference type="SAM" id="SignalP"/>
    </source>
</evidence>
<dbReference type="STRING" id="262316.MAP_0143"/>
<reference evidence="3 4" key="1">
    <citation type="journal article" date="2005" name="Proc. Natl. Acad. Sci. U.S.A.">
        <title>The complete genome sequence of Mycobacterium avium subspecies paratuberculosis.</title>
        <authorList>
            <person name="Li L."/>
            <person name="Bannantine J.P."/>
            <person name="Zhang Q."/>
            <person name="Amonsin A."/>
            <person name="May B.J."/>
            <person name="Alt D."/>
            <person name="Banerji N."/>
            <person name="Kanjilal S."/>
            <person name="Kapur V."/>
        </authorList>
    </citation>
    <scope>NUCLEOTIDE SEQUENCE [LARGE SCALE GENOMIC DNA]</scope>
    <source>
        <strain evidence="4">ATCC BAA-968 / K-10</strain>
    </source>
</reference>
<name>Q745D4_MYCPA</name>
<dbReference type="SMR" id="Q745D4"/>
<keyword evidence="4" id="KW-1185">Reference proteome</keyword>